<dbReference type="Proteomes" id="UP000241647">
    <property type="component" value="Unassembled WGS sequence"/>
</dbReference>
<evidence type="ECO:0000256" key="6">
    <source>
        <dbReference type="RuleBase" id="RU003915"/>
    </source>
</evidence>
<dbReference type="EMBL" id="PYHS01000027">
    <property type="protein sequence ID" value="PSR58112.1"/>
    <property type="molecule type" value="Genomic_DNA"/>
</dbReference>
<comment type="similarity">
    <text evidence="2 6">Belongs to the FKBP-type PPIase family.</text>
</comment>
<evidence type="ECO:0000256" key="4">
    <source>
        <dbReference type="ARBA" id="ARBA00023235"/>
    </source>
</evidence>
<evidence type="ECO:0000313" key="10">
    <source>
        <dbReference type="EMBL" id="PSR58112.1"/>
    </source>
</evidence>
<protein>
    <recommendedName>
        <fullName evidence="6">Peptidyl-prolyl cis-trans isomerase</fullName>
        <ecNumber evidence="6">5.2.1.8</ecNumber>
    </recommendedName>
</protein>
<evidence type="ECO:0000256" key="1">
    <source>
        <dbReference type="ARBA" id="ARBA00000971"/>
    </source>
</evidence>
<comment type="caution">
    <text evidence="10">The sequence shown here is derived from an EMBL/GenBank/DDBJ whole genome shotgun (WGS) entry which is preliminary data.</text>
</comment>
<comment type="catalytic activity">
    <reaction evidence="1 5 6">
        <text>[protein]-peptidylproline (omega=180) = [protein]-peptidylproline (omega=0)</text>
        <dbReference type="Rhea" id="RHEA:16237"/>
        <dbReference type="Rhea" id="RHEA-COMP:10747"/>
        <dbReference type="Rhea" id="RHEA-COMP:10748"/>
        <dbReference type="ChEBI" id="CHEBI:83833"/>
        <dbReference type="ChEBI" id="CHEBI:83834"/>
        <dbReference type="EC" id="5.2.1.8"/>
    </reaction>
</comment>
<evidence type="ECO:0000256" key="7">
    <source>
        <dbReference type="SAM" id="MobiDB-lite"/>
    </source>
</evidence>
<keyword evidence="4 5" id="KW-0413">Isomerase</keyword>
<keyword evidence="3 5" id="KW-0697">Rotamase</keyword>
<dbReference type="EC" id="5.2.1.8" evidence="6"/>
<gene>
    <name evidence="10" type="ORF">C8259_31655</name>
</gene>
<sequence>MQTLARIIGSAAVAVAAVALTACGGNDNNSANPSTTAPGTPAPAATSAAAAPTASHGRECTADDIGVTGGFGQAPTITIPDNCDPPKQLVTKDLVEGTGPAAASGQPVEMNYSLVTWSDKKKLDSSFDRGQTFPLTLGTGEVIQGWDQGLIGIKQGGRRLLIIPPDLGYGQGGQGVKPNETLVFVTDAVKVGGAS</sequence>
<dbReference type="PROSITE" id="PS50059">
    <property type="entry name" value="FKBP_PPIASE"/>
    <property type="match status" value="1"/>
</dbReference>
<dbReference type="SUPFAM" id="SSF54534">
    <property type="entry name" value="FKBP-like"/>
    <property type="match status" value="1"/>
</dbReference>
<evidence type="ECO:0000256" key="5">
    <source>
        <dbReference type="PROSITE-ProRule" id="PRU00277"/>
    </source>
</evidence>
<keyword evidence="8" id="KW-0732">Signal</keyword>
<dbReference type="GO" id="GO:0003755">
    <property type="term" value="F:peptidyl-prolyl cis-trans isomerase activity"/>
    <property type="evidence" value="ECO:0007669"/>
    <property type="project" value="UniProtKB-UniRule"/>
</dbReference>
<dbReference type="PANTHER" id="PTHR43811">
    <property type="entry name" value="FKBP-TYPE PEPTIDYL-PROLYL CIS-TRANS ISOMERASE FKPA"/>
    <property type="match status" value="1"/>
</dbReference>
<dbReference type="InterPro" id="IPR046357">
    <property type="entry name" value="PPIase_dom_sf"/>
</dbReference>
<dbReference type="Pfam" id="PF00254">
    <property type="entry name" value="FKBP_C"/>
    <property type="match status" value="1"/>
</dbReference>
<reference evidence="10 11" key="1">
    <citation type="submission" date="2018-02" db="EMBL/GenBank/DDBJ databases">
        <title>8 Nocardia nova and 1 Nocardia cyriacigeorgica strain used for evolution to TMP-SMX.</title>
        <authorList>
            <person name="Mehta H."/>
            <person name="Weng J."/>
            <person name="Shamoo Y."/>
        </authorList>
    </citation>
    <scope>NUCLEOTIDE SEQUENCE [LARGE SCALE GENOMIC DNA]</scope>
    <source>
        <strain evidence="10 11">ATCC 33727</strain>
    </source>
</reference>
<dbReference type="RefSeq" id="WP_063029926.1">
    <property type="nucleotide sequence ID" value="NZ_PYHS01000027.1"/>
</dbReference>
<dbReference type="InterPro" id="IPR001179">
    <property type="entry name" value="PPIase_FKBP_dom"/>
</dbReference>
<evidence type="ECO:0000256" key="3">
    <source>
        <dbReference type="ARBA" id="ARBA00023110"/>
    </source>
</evidence>
<proteinExistence type="inferred from homology"/>
<feature type="chain" id="PRO_5039559782" description="Peptidyl-prolyl cis-trans isomerase" evidence="8">
    <location>
        <begin position="25"/>
        <end position="195"/>
    </location>
</feature>
<dbReference type="Gene3D" id="3.10.50.40">
    <property type="match status" value="1"/>
</dbReference>
<feature type="domain" description="PPIase FKBP-type" evidence="9">
    <location>
        <begin position="105"/>
        <end position="192"/>
    </location>
</feature>
<dbReference type="PANTHER" id="PTHR43811:SF19">
    <property type="entry name" value="39 KDA FK506-BINDING NUCLEAR PROTEIN"/>
    <property type="match status" value="1"/>
</dbReference>
<feature type="region of interest" description="Disordered" evidence="7">
    <location>
        <begin position="31"/>
        <end position="57"/>
    </location>
</feature>
<evidence type="ECO:0000313" key="11">
    <source>
        <dbReference type="Proteomes" id="UP000241647"/>
    </source>
</evidence>
<organism evidence="10 11">
    <name type="scientific">Nocardia nova</name>
    <dbReference type="NCBI Taxonomy" id="37330"/>
    <lineage>
        <taxon>Bacteria</taxon>
        <taxon>Bacillati</taxon>
        <taxon>Actinomycetota</taxon>
        <taxon>Actinomycetes</taxon>
        <taxon>Mycobacteriales</taxon>
        <taxon>Nocardiaceae</taxon>
        <taxon>Nocardia</taxon>
    </lineage>
</organism>
<dbReference type="PROSITE" id="PS51257">
    <property type="entry name" value="PROKAR_LIPOPROTEIN"/>
    <property type="match status" value="1"/>
</dbReference>
<evidence type="ECO:0000256" key="8">
    <source>
        <dbReference type="SAM" id="SignalP"/>
    </source>
</evidence>
<evidence type="ECO:0000256" key="2">
    <source>
        <dbReference type="ARBA" id="ARBA00006577"/>
    </source>
</evidence>
<accession>A0A2T2YRG3</accession>
<dbReference type="AlphaFoldDB" id="A0A2T2YRG3"/>
<feature type="signal peptide" evidence="8">
    <location>
        <begin position="1"/>
        <end position="24"/>
    </location>
</feature>
<name>A0A2T2YRG3_9NOCA</name>
<feature type="compositionally biased region" description="Low complexity" evidence="7">
    <location>
        <begin position="31"/>
        <end position="55"/>
    </location>
</feature>
<evidence type="ECO:0000259" key="9">
    <source>
        <dbReference type="PROSITE" id="PS50059"/>
    </source>
</evidence>